<dbReference type="InterPro" id="IPR050087">
    <property type="entry name" value="AON_synthase_class-II"/>
</dbReference>
<dbReference type="GO" id="GO:0046513">
    <property type="term" value="P:ceramide biosynthetic process"/>
    <property type="evidence" value="ECO:0007669"/>
    <property type="project" value="TreeGrafter"/>
</dbReference>
<dbReference type="InterPro" id="IPR015422">
    <property type="entry name" value="PyrdxlP-dep_Trfase_small"/>
</dbReference>
<dbReference type="PANTHER" id="PTHR13693">
    <property type="entry name" value="CLASS II AMINOTRANSFERASE/8-AMINO-7-OXONONANOATE SYNTHASE"/>
    <property type="match status" value="1"/>
</dbReference>
<dbReference type="AlphaFoldDB" id="A0A4C1WSN8"/>
<organism evidence="5 6">
    <name type="scientific">Eumeta variegata</name>
    <name type="common">Bagworm moth</name>
    <name type="synonym">Eumeta japonica</name>
    <dbReference type="NCBI Taxonomy" id="151549"/>
    <lineage>
        <taxon>Eukaryota</taxon>
        <taxon>Metazoa</taxon>
        <taxon>Ecdysozoa</taxon>
        <taxon>Arthropoda</taxon>
        <taxon>Hexapoda</taxon>
        <taxon>Insecta</taxon>
        <taxon>Pterygota</taxon>
        <taxon>Neoptera</taxon>
        <taxon>Endopterygota</taxon>
        <taxon>Lepidoptera</taxon>
        <taxon>Glossata</taxon>
        <taxon>Ditrysia</taxon>
        <taxon>Tineoidea</taxon>
        <taxon>Psychidae</taxon>
        <taxon>Oiketicinae</taxon>
        <taxon>Eumeta</taxon>
    </lineage>
</organism>
<proteinExistence type="inferred from homology"/>
<keyword evidence="3 5" id="KW-0808">Transferase</keyword>
<dbReference type="STRING" id="151549.A0A4C1WSN8"/>
<dbReference type="Proteomes" id="UP000299102">
    <property type="component" value="Unassembled WGS sequence"/>
</dbReference>
<accession>A0A4C1WSN8</accession>
<reference evidence="5 6" key="1">
    <citation type="journal article" date="2019" name="Commun. Biol.">
        <title>The bagworm genome reveals a unique fibroin gene that provides high tensile strength.</title>
        <authorList>
            <person name="Kono N."/>
            <person name="Nakamura H."/>
            <person name="Ohtoshi R."/>
            <person name="Tomita M."/>
            <person name="Numata K."/>
            <person name="Arakawa K."/>
        </authorList>
    </citation>
    <scope>NUCLEOTIDE SEQUENCE [LARGE SCALE GENOMIC DNA]</scope>
</reference>
<gene>
    <name evidence="5" type="primary">SPTLC3</name>
    <name evidence="5" type="ORF">EVAR_79796_1</name>
</gene>
<name>A0A4C1WSN8_EUMVA</name>
<dbReference type="PANTHER" id="PTHR13693:SF3">
    <property type="entry name" value="LD36009P"/>
    <property type="match status" value="1"/>
</dbReference>
<evidence type="ECO:0000256" key="3">
    <source>
        <dbReference type="ARBA" id="ARBA00022679"/>
    </source>
</evidence>
<keyword evidence="6" id="KW-1185">Reference proteome</keyword>
<keyword evidence="4" id="KW-0012">Acyltransferase</keyword>
<dbReference type="InterPro" id="IPR015421">
    <property type="entry name" value="PyrdxlP-dep_Trfase_major"/>
</dbReference>
<evidence type="ECO:0000313" key="6">
    <source>
        <dbReference type="Proteomes" id="UP000299102"/>
    </source>
</evidence>
<dbReference type="GO" id="GO:0017059">
    <property type="term" value="C:serine palmitoyltransferase complex"/>
    <property type="evidence" value="ECO:0007669"/>
    <property type="project" value="TreeGrafter"/>
</dbReference>
<comment type="similarity">
    <text evidence="2">Belongs to the class-II pyridoxal-phosphate-dependent aminotransferase family.</text>
</comment>
<evidence type="ECO:0000256" key="2">
    <source>
        <dbReference type="ARBA" id="ARBA00008392"/>
    </source>
</evidence>
<dbReference type="EMBL" id="BGZK01000629">
    <property type="protein sequence ID" value="GBP53582.1"/>
    <property type="molecule type" value="Genomic_DNA"/>
</dbReference>
<evidence type="ECO:0000256" key="1">
    <source>
        <dbReference type="ARBA" id="ARBA00001933"/>
    </source>
</evidence>
<dbReference type="InterPro" id="IPR015424">
    <property type="entry name" value="PyrdxlP-dep_Trfase"/>
</dbReference>
<evidence type="ECO:0000313" key="5">
    <source>
        <dbReference type="EMBL" id="GBP53582.1"/>
    </source>
</evidence>
<dbReference type="GO" id="GO:0046512">
    <property type="term" value="P:sphingosine biosynthetic process"/>
    <property type="evidence" value="ECO:0007669"/>
    <property type="project" value="TreeGrafter"/>
</dbReference>
<evidence type="ECO:0000256" key="4">
    <source>
        <dbReference type="ARBA" id="ARBA00023315"/>
    </source>
</evidence>
<dbReference type="SUPFAM" id="SSF53383">
    <property type="entry name" value="PLP-dependent transferases"/>
    <property type="match status" value="1"/>
</dbReference>
<sequence length="161" mass="17847">MCMCVGSRRLVEWVRTHGHAHSYAHAMAPPVVQQILSSMTDIGWGGGIKRVRALRDNTRYFRRRLRAMGVVIFGHEDSPVVPMLVYTFSKMAATVERLTDLGVATVGVGFPATPLNEGRIRFCLSAGHTRAHLDHCLSAIERVADELGLRYSRLPRPAPPS</sequence>
<protein>
    <submittedName>
        <fullName evidence="5">Serine palmitoyltransferase 3</fullName>
    </submittedName>
</protein>
<dbReference type="Gene3D" id="3.40.640.10">
    <property type="entry name" value="Type I PLP-dependent aspartate aminotransferase-like (Major domain)"/>
    <property type="match status" value="1"/>
</dbReference>
<comment type="caution">
    <text evidence="5">The sequence shown here is derived from an EMBL/GenBank/DDBJ whole genome shotgun (WGS) entry which is preliminary data.</text>
</comment>
<comment type="cofactor">
    <cofactor evidence="1">
        <name>pyridoxal 5'-phosphate</name>
        <dbReference type="ChEBI" id="CHEBI:597326"/>
    </cofactor>
</comment>
<dbReference type="OrthoDB" id="65434at2759"/>
<dbReference type="GO" id="GO:0004758">
    <property type="term" value="F:serine C-palmitoyltransferase activity"/>
    <property type="evidence" value="ECO:0007669"/>
    <property type="project" value="TreeGrafter"/>
</dbReference>
<dbReference type="GO" id="GO:0016020">
    <property type="term" value="C:membrane"/>
    <property type="evidence" value="ECO:0007669"/>
    <property type="project" value="GOC"/>
</dbReference>
<dbReference type="Gene3D" id="3.90.1150.10">
    <property type="entry name" value="Aspartate Aminotransferase, domain 1"/>
    <property type="match status" value="1"/>
</dbReference>